<accession>A0A895YR90</accession>
<dbReference type="SUPFAM" id="SSF56349">
    <property type="entry name" value="DNA breaking-rejoining enzymes"/>
    <property type="match status" value="1"/>
</dbReference>
<dbReference type="Gene3D" id="1.10.150.130">
    <property type="match status" value="1"/>
</dbReference>
<dbReference type="GO" id="GO:0006310">
    <property type="term" value="P:DNA recombination"/>
    <property type="evidence" value="ECO:0007669"/>
    <property type="project" value="UniProtKB-KW"/>
</dbReference>
<dbReference type="InterPro" id="IPR010998">
    <property type="entry name" value="Integrase_recombinase_N"/>
</dbReference>
<dbReference type="PROSITE" id="PS51898">
    <property type="entry name" value="TYR_RECOMBINASE"/>
    <property type="match status" value="1"/>
</dbReference>
<name>A0A895YR90_9ACTN</name>
<dbReference type="InterPro" id="IPR004107">
    <property type="entry name" value="Integrase_SAM-like_N"/>
</dbReference>
<dbReference type="Gene3D" id="1.10.443.10">
    <property type="entry name" value="Intergrase catalytic core"/>
    <property type="match status" value="1"/>
</dbReference>
<feature type="domain" description="Core-binding (CB)" evidence="6">
    <location>
        <begin position="1"/>
        <end position="82"/>
    </location>
</feature>
<dbReference type="Pfam" id="PF00589">
    <property type="entry name" value="Phage_integrase"/>
    <property type="match status" value="1"/>
</dbReference>
<feature type="domain" description="Tyr recombinase" evidence="5">
    <location>
        <begin position="107"/>
        <end position="312"/>
    </location>
</feature>
<organism evidence="7 8">
    <name type="scientific">Natronosporangium hydrolyticum</name>
    <dbReference type="NCBI Taxonomy" id="2811111"/>
    <lineage>
        <taxon>Bacteria</taxon>
        <taxon>Bacillati</taxon>
        <taxon>Actinomycetota</taxon>
        <taxon>Actinomycetes</taxon>
        <taxon>Micromonosporales</taxon>
        <taxon>Micromonosporaceae</taxon>
        <taxon>Natronosporangium</taxon>
    </lineage>
</organism>
<keyword evidence="3" id="KW-0233">DNA recombination</keyword>
<dbReference type="Proteomes" id="UP000662857">
    <property type="component" value="Chromosome"/>
</dbReference>
<dbReference type="CDD" id="cd00397">
    <property type="entry name" value="DNA_BRE_C"/>
    <property type="match status" value="1"/>
</dbReference>
<protein>
    <submittedName>
        <fullName evidence="7">Tyrosine-type recombinase/integrase</fullName>
    </submittedName>
</protein>
<sequence>MAALTAAWLADYAVHTQRAYFRDLADFLAWCQRERLDPRTVRPVDVGRYRVELAQPATGPAPTAASVHRRLAALSSWYQYLVANSDGEVVTNPVSGVRRPKVDRDASTTVGLSTEEVRDLLRAADRNAQEAADQSPRRRLAALRDRALLRLLADLGLRVGEALALELTALSYNRGRRTLRYFGKGGKQRERPLSPHVLEALDEYLAARAERGKCRPDELTGPLFATSGRDGTVGRLDEPAAFRLIRRLAVAAALPSARRLSPHSLRHAFATNARELGVPLEDVQDAMGHADTRTTRRYDRARHALHRDPALKLGDLYADRDDPHPPG</sequence>
<dbReference type="InterPro" id="IPR002104">
    <property type="entry name" value="Integrase_catalytic"/>
</dbReference>
<dbReference type="EMBL" id="CP070499">
    <property type="protein sequence ID" value="QSB17296.1"/>
    <property type="molecule type" value="Genomic_DNA"/>
</dbReference>
<evidence type="ECO:0000256" key="3">
    <source>
        <dbReference type="ARBA" id="ARBA00023172"/>
    </source>
</evidence>
<gene>
    <name evidence="7" type="ORF">JQS43_13005</name>
</gene>
<dbReference type="KEGG" id="nhy:JQS43_13005"/>
<keyword evidence="8" id="KW-1185">Reference proteome</keyword>
<keyword evidence="2 4" id="KW-0238">DNA-binding</keyword>
<evidence type="ECO:0000256" key="1">
    <source>
        <dbReference type="ARBA" id="ARBA00022908"/>
    </source>
</evidence>
<evidence type="ECO:0000259" key="6">
    <source>
        <dbReference type="PROSITE" id="PS51900"/>
    </source>
</evidence>
<dbReference type="GO" id="GO:0003677">
    <property type="term" value="F:DNA binding"/>
    <property type="evidence" value="ECO:0007669"/>
    <property type="project" value="UniProtKB-UniRule"/>
</dbReference>
<dbReference type="RefSeq" id="WP_420847704.1">
    <property type="nucleotide sequence ID" value="NZ_CP070499.1"/>
</dbReference>
<dbReference type="InterPro" id="IPR011010">
    <property type="entry name" value="DNA_brk_join_enz"/>
</dbReference>
<evidence type="ECO:0000259" key="5">
    <source>
        <dbReference type="PROSITE" id="PS51898"/>
    </source>
</evidence>
<dbReference type="InterPro" id="IPR013762">
    <property type="entry name" value="Integrase-like_cat_sf"/>
</dbReference>
<dbReference type="GO" id="GO:0015074">
    <property type="term" value="P:DNA integration"/>
    <property type="evidence" value="ECO:0007669"/>
    <property type="project" value="UniProtKB-KW"/>
</dbReference>
<dbReference type="PANTHER" id="PTHR30349:SF81">
    <property type="entry name" value="TYROSINE RECOMBINASE XERC"/>
    <property type="match status" value="1"/>
</dbReference>
<dbReference type="InterPro" id="IPR044068">
    <property type="entry name" value="CB"/>
</dbReference>
<evidence type="ECO:0000313" key="8">
    <source>
        <dbReference type="Proteomes" id="UP000662857"/>
    </source>
</evidence>
<dbReference type="InterPro" id="IPR050090">
    <property type="entry name" value="Tyrosine_recombinase_XerCD"/>
</dbReference>
<evidence type="ECO:0000256" key="2">
    <source>
        <dbReference type="ARBA" id="ARBA00023125"/>
    </source>
</evidence>
<dbReference type="PROSITE" id="PS51900">
    <property type="entry name" value="CB"/>
    <property type="match status" value="1"/>
</dbReference>
<dbReference type="AlphaFoldDB" id="A0A895YR90"/>
<dbReference type="PANTHER" id="PTHR30349">
    <property type="entry name" value="PHAGE INTEGRASE-RELATED"/>
    <property type="match status" value="1"/>
</dbReference>
<evidence type="ECO:0000256" key="4">
    <source>
        <dbReference type="PROSITE-ProRule" id="PRU01248"/>
    </source>
</evidence>
<keyword evidence="1" id="KW-0229">DNA integration</keyword>
<evidence type="ECO:0000313" key="7">
    <source>
        <dbReference type="EMBL" id="QSB17296.1"/>
    </source>
</evidence>
<reference evidence="7" key="1">
    <citation type="submission" date="2021-02" db="EMBL/GenBank/DDBJ databases">
        <title>Natrosporangium hydrolyticum gen. nov., sp. nov, a haloalkaliphilic actinobacterium from a soda solonchak soil.</title>
        <authorList>
            <person name="Sorokin D.Y."/>
            <person name="Khijniak T.V."/>
            <person name="Zakharycheva A.P."/>
            <person name="Boueva O.V."/>
            <person name="Ariskina E.V."/>
            <person name="Hahnke R.L."/>
            <person name="Bunk B."/>
            <person name="Sproer C."/>
            <person name="Schumann P."/>
            <person name="Evtushenko L.I."/>
            <person name="Kublanov I.V."/>
        </authorList>
    </citation>
    <scope>NUCLEOTIDE SEQUENCE</scope>
    <source>
        <strain evidence="7">DSM 106523</strain>
    </source>
</reference>
<proteinExistence type="predicted"/>
<dbReference type="Pfam" id="PF02899">
    <property type="entry name" value="Phage_int_SAM_1"/>
    <property type="match status" value="1"/>
</dbReference>